<accession>A0A4Y2DB30</accession>
<evidence type="ECO:0000313" key="3">
    <source>
        <dbReference type="Proteomes" id="UP000499080"/>
    </source>
</evidence>
<dbReference type="Proteomes" id="UP000499080">
    <property type="component" value="Unassembled WGS sequence"/>
</dbReference>
<sequence length="99" mass="11389">MYVVFTPKLWISIKLDIHCQTAPRKWRGSPPQHSNSPPFHLGGSFTEAPCKSHYWSLRSPRAIAPTFPPDFKTEPLAKPSRESFTLPPPRVYILWFSLL</sequence>
<dbReference type="EMBL" id="BGPR01000325">
    <property type="protein sequence ID" value="GBM13317.1"/>
    <property type="molecule type" value="Genomic_DNA"/>
</dbReference>
<keyword evidence="3" id="KW-1185">Reference proteome</keyword>
<reference evidence="2 3" key="1">
    <citation type="journal article" date="2019" name="Sci. Rep.">
        <title>Orb-weaving spider Araneus ventricosus genome elucidates the spidroin gene catalogue.</title>
        <authorList>
            <person name="Kono N."/>
            <person name="Nakamura H."/>
            <person name="Ohtoshi R."/>
            <person name="Moran D.A.P."/>
            <person name="Shinohara A."/>
            <person name="Yoshida Y."/>
            <person name="Fujiwara M."/>
            <person name="Mori M."/>
            <person name="Tomita M."/>
            <person name="Arakawa K."/>
        </authorList>
    </citation>
    <scope>NUCLEOTIDE SEQUENCE [LARGE SCALE GENOMIC DNA]</scope>
</reference>
<evidence type="ECO:0000256" key="1">
    <source>
        <dbReference type="SAM" id="MobiDB-lite"/>
    </source>
</evidence>
<gene>
    <name evidence="2" type="ORF">AVEN_226298_1</name>
</gene>
<evidence type="ECO:0000313" key="2">
    <source>
        <dbReference type="EMBL" id="GBM13317.1"/>
    </source>
</evidence>
<proteinExistence type="predicted"/>
<name>A0A4Y2DB30_ARAVE</name>
<organism evidence="2 3">
    <name type="scientific">Araneus ventricosus</name>
    <name type="common">Orbweaver spider</name>
    <name type="synonym">Epeira ventricosa</name>
    <dbReference type="NCBI Taxonomy" id="182803"/>
    <lineage>
        <taxon>Eukaryota</taxon>
        <taxon>Metazoa</taxon>
        <taxon>Ecdysozoa</taxon>
        <taxon>Arthropoda</taxon>
        <taxon>Chelicerata</taxon>
        <taxon>Arachnida</taxon>
        <taxon>Araneae</taxon>
        <taxon>Araneomorphae</taxon>
        <taxon>Entelegynae</taxon>
        <taxon>Araneoidea</taxon>
        <taxon>Araneidae</taxon>
        <taxon>Araneus</taxon>
    </lineage>
</organism>
<protein>
    <submittedName>
        <fullName evidence="2">Uncharacterized protein</fullName>
    </submittedName>
</protein>
<feature type="region of interest" description="Disordered" evidence="1">
    <location>
        <begin position="23"/>
        <end position="42"/>
    </location>
</feature>
<comment type="caution">
    <text evidence="2">The sequence shown here is derived from an EMBL/GenBank/DDBJ whole genome shotgun (WGS) entry which is preliminary data.</text>
</comment>
<dbReference type="AlphaFoldDB" id="A0A4Y2DB30"/>